<protein>
    <submittedName>
        <fullName evidence="7">Inositol transporter 1</fullName>
    </submittedName>
</protein>
<gene>
    <name evidence="7" type="ORF">CTI12_AA561290</name>
</gene>
<name>A0A2U1KSY5_ARTAN</name>
<evidence type="ECO:0000256" key="3">
    <source>
        <dbReference type="ARBA" id="ARBA00022692"/>
    </source>
</evidence>
<keyword evidence="2" id="KW-0813">Transport</keyword>
<dbReference type="EMBL" id="PKPP01014251">
    <property type="protein sequence ID" value="PWA39868.1"/>
    <property type="molecule type" value="Genomic_DNA"/>
</dbReference>
<reference evidence="7 8" key="1">
    <citation type="journal article" date="2018" name="Mol. Plant">
        <title>The genome of Artemisia annua provides insight into the evolution of Asteraceae family and artemisinin biosynthesis.</title>
        <authorList>
            <person name="Shen Q."/>
            <person name="Zhang L."/>
            <person name="Liao Z."/>
            <person name="Wang S."/>
            <person name="Yan T."/>
            <person name="Shi P."/>
            <person name="Liu M."/>
            <person name="Fu X."/>
            <person name="Pan Q."/>
            <person name="Wang Y."/>
            <person name="Lv Z."/>
            <person name="Lu X."/>
            <person name="Zhang F."/>
            <person name="Jiang W."/>
            <person name="Ma Y."/>
            <person name="Chen M."/>
            <person name="Hao X."/>
            <person name="Li L."/>
            <person name="Tang Y."/>
            <person name="Lv G."/>
            <person name="Zhou Y."/>
            <person name="Sun X."/>
            <person name="Brodelius P.E."/>
            <person name="Rose J.K.C."/>
            <person name="Tang K."/>
        </authorList>
    </citation>
    <scope>NUCLEOTIDE SEQUENCE [LARGE SCALE GENOMIC DNA]</scope>
    <source>
        <strain evidence="8">cv. Huhao1</strain>
        <tissue evidence="7">Leaf</tissue>
    </source>
</reference>
<keyword evidence="3" id="KW-0812">Transmembrane</keyword>
<evidence type="ECO:0000256" key="1">
    <source>
        <dbReference type="ARBA" id="ARBA00004370"/>
    </source>
</evidence>
<organism evidence="7 8">
    <name type="scientific">Artemisia annua</name>
    <name type="common">Sweet wormwood</name>
    <dbReference type="NCBI Taxonomy" id="35608"/>
    <lineage>
        <taxon>Eukaryota</taxon>
        <taxon>Viridiplantae</taxon>
        <taxon>Streptophyta</taxon>
        <taxon>Embryophyta</taxon>
        <taxon>Tracheophyta</taxon>
        <taxon>Spermatophyta</taxon>
        <taxon>Magnoliopsida</taxon>
        <taxon>eudicotyledons</taxon>
        <taxon>Gunneridae</taxon>
        <taxon>Pentapetalae</taxon>
        <taxon>asterids</taxon>
        <taxon>campanulids</taxon>
        <taxon>Asterales</taxon>
        <taxon>Asteraceae</taxon>
        <taxon>Asteroideae</taxon>
        <taxon>Anthemideae</taxon>
        <taxon>Artemisiinae</taxon>
        <taxon>Artemisia</taxon>
    </lineage>
</organism>
<comment type="subcellular location">
    <subcellularLocation>
        <location evidence="1">Membrane</location>
    </subcellularLocation>
</comment>
<dbReference type="InterPro" id="IPR005828">
    <property type="entry name" value="MFS_sugar_transport-like"/>
</dbReference>
<dbReference type="STRING" id="35608.A0A2U1KSY5"/>
<accession>A0A2U1KSY5</accession>
<dbReference type="Proteomes" id="UP000245207">
    <property type="component" value="Unassembled WGS sequence"/>
</dbReference>
<keyword evidence="8" id="KW-1185">Reference proteome</keyword>
<dbReference type="SUPFAM" id="SSF103473">
    <property type="entry name" value="MFS general substrate transporter"/>
    <property type="match status" value="1"/>
</dbReference>
<dbReference type="PANTHER" id="PTHR48020">
    <property type="entry name" value="PROTON MYO-INOSITOL COTRANSPORTER"/>
    <property type="match status" value="1"/>
</dbReference>
<dbReference type="InterPro" id="IPR036259">
    <property type="entry name" value="MFS_trans_sf"/>
</dbReference>
<sequence>MVSPKLYQLQCNGQSCDLLNVYKGLLQSNRSSKWCHQNSINYNSMVPGRWRWMVGVIYVPDIIRCFLMLFLPESPHWLYMKKSKTDAIVLSKIYDPYRLEEELDKLSAPLEEEHHRKNAISYWNVFRMKEIRLAFFTGAGLQLLCPSNV</sequence>
<evidence type="ECO:0000256" key="4">
    <source>
        <dbReference type="ARBA" id="ARBA00022989"/>
    </source>
</evidence>
<evidence type="ECO:0000256" key="2">
    <source>
        <dbReference type="ARBA" id="ARBA00022448"/>
    </source>
</evidence>
<evidence type="ECO:0000256" key="5">
    <source>
        <dbReference type="ARBA" id="ARBA00023136"/>
    </source>
</evidence>
<comment type="caution">
    <text evidence="7">The sequence shown here is derived from an EMBL/GenBank/DDBJ whole genome shotgun (WGS) entry which is preliminary data.</text>
</comment>
<dbReference type="PANTHER" id="PTHR48020:SF12">
    <property type="entry name" value="PROTON MYO-INOSITOL COTRANSPORTER"/>
    <property type="match status" value="1"/>
</dbReference>
<dbReference type="OrthoDB" id="6133115at2759"/>
<dbReference type="GO" id="GO:0016020">
    <property type="term" value="C:membrane"/>
    <property type="evidence" value="ECO:0007669"/>
    <property type="project" value="UniProtKB-SubCell"/>
</dbReference>
<evidence type="ECO:0000313" key="7">
    <source>
        <dbReference type="EMBL" id="PWA39868.1"/>
    </source>
</evidence>
<evidence type="ECO:0000313" key="8">
    <source>
        <dbReference type="Proteomes" id="UP000245207"/>
    </source>
</evidence>
<keyword evidence="4" id="KW-1133">Transmembrane helix</keyword>
<dbReference type="Gene3D" id="1.20.1250.20">
    <property type="entry name" value="MFS general substrate transporter like domains"/>
    <property type="match status" value="1"/>
</dbReference>
<dbReference type="AlphaFoldDB" id="A0A2U1KSY5"/>
<dbReference type="Pfam" id="PF00083">
    <property type="entry name" value="Sugar_tr"/>
    <property type="match status" value="1"/>
</dbReference>
<dbReference type="GO" id="GO:0022857">
    <property type="term" value="F:transmembrane transporter activity"/>
    <property type="evidence" value="ECO:0007669"/>
    <property type="project" value="InterPro"/>
</dbReference>
<comment type="similarity">
    <text evidence="6">Belongs to the major facilitator superfamily. Phosphate:H(+) symporter (TC 2.A.1.9) family.</text>
</comment>
<keyword evidence="5" id="KW-0472">Membrane</keyword>
<evidence type="ECO:0000256" key="6">
    <source>
        <dbReference type="ARBA" id="ARBA00044504"/>
    </source>
</evidence>
<proteinExistence type="inferred from homology"/>
<dbReference type="InterPro" id="IPR050814">
    <property type="entry name" value="Myo-inositol_Transporter"/>
</dbReference>